<keyword evidence="7" id="KW-0378">Hydrolase</keyword>
<protein>
    <submittedName>
        <fullName evidence="7">Murein hydrolase regulator LrgA</fullName>
    </submittedName>
</protein>
<evidence type="ECO:0000256" key="4">
    <source>
        <dbReference type="ARBA" id="ARBA00022989"/>
    </source>
</evidence>
<gene>
    <name evidence="7" type="ORF">FC47_GL001992</name>
</gene>
<feature type="transmembrane region" description="Helical" evidence="6">
    <location>
        <begin position="20"/>
        <end position="37"/>
    </location>
</feature>
<dbReference type="PANTHER" id="PTHR33931:SF4">
    <property type="entry name" value="ANTIHOLIN-LIKE PROTEIN LRGA"/>
    <property type="match status" value="1"/>
</dbReference>
<comment type="caution">
    <text evidence="7">The sequence shown here is derived from an EMBL/GenBank/DDBJ whole genome shotgun (WGS) entry which is preliminary data.</text>
</comment>
<dbReference type="RefSeq" id="WP_006499822.1">
    <property type="nucleotide sequence ID" value="NZ_AZEQ01000008.1"/>
</dbReference>
<keyword evidence="3 6" id="KW-0812">Transmembrane</keyword>
<dbReference type="PATRIC" id="fig|1423771.3.peg.2065"/>
<dbReference type="AlphaFoldDB" id="A0A0R1P118"/>
<reference evidence="7 8" key="1">
    <citation type="journal article" date="2015" name="Genome Announc.">
        <title>Expanding the biotechnology potential of lactobacilli through comparative genomics of 213 strains and associated genera.</title>
        <authorList>
            <person name="Sun Z."/>
            <person name="Harris H.M."/>
            <person name="McCann A."/>
            <person name="Guo C."/>
            <person name="Argimon S."/>
            <person name="Zhang W."/>
            <person name="Yang X."/>
            <person name="Jeffery I.B."/>
            <person name="Cooney J.C."/>
            <person name="Kagawa T.F."/>
            <person name="Liu W."/>
            <person name="Song Y."/>
            <person name="Salvetti E."/>
            <person name="Wrobel A."/>
            <person name="Rasinkangas P."/>
            <person name="Parkhill J."/>
            <person name="Rea M.C."/>
            <person name="O'Sullivan O."/>
            <person name="Ritari J."/>
            <person name="Douillard F.P."/>
            <person name="Paul Ross R."/>
            <person name="Yang R."/>
            <person name="Briner A.E."/>
            <person name="Felis G.E."/>
            <person name="de Vos W.M."/>
            <person name="Barrangou R."/>
            <person name="Klaenhammer T.R."/>
            <person name="Caufield P.W."/>
            <person name="Cui Y."/>
            <person name="Zhang H."/>
            <person name="O'Toole P.W."/>
        </authorList>
    </citation>
    <scope>NUCLEOTIDE SEQUENCE [LARGE SCALE GENOMIC DNA]</scope>
    <source>
        <strain evidence="7 8">DSM 13345</strain>
    </source>
</reference>
<dbReference type="GO" id="GO:0016787">
    <property type="term" value="F:hydrolase activity"/>
    <property type="evidence" value="ECO:0007669"/>
    <property type="project" value="UniProtKB-KW"/>
</dbReference>
<dbReference type="Proteomes" id="UP000050901">
    <property type="component" value="Unassembled WGS sequence"/>
</dbReference>
<dbReference type="PANTHER" id="PTHR33931">
    <property type="entry name" value="HOLIN-LIKE PROTEIN CIDA-RELATED"/>
    <property type="match status" value="1"/>
</dbReference>
<name>A0A0R1P118_LIMMU</name>
<proteinExistence type="predicted"/>
<keyword evidence="2" id="KW-1003">Cell membrane</keyword>
<evidence type="ECO:0000256" key="1">
    <source>
        <dbReference type="ARBA" id="ARBA00004651"/>
    </source>
</evidence>
<feature type="transmembrane region" description="Helical" evidence="6">
    <location>
        <begin position="105"/>
        <end position="130"/>
    </location>
</feature>
<dbReference type="GO" id="GO:0005886">
    <property type="term" value="C:plasma membrane"/>
    <property type="evidence" value="ECO:0007669"/>
    <property type="project" value="UniProtKB-SubCell"/>
</dbReference>
<dbReference type="EMBL" id="AZEQ01000008">
    <property type="protein sequence ID" value="KRL25951.1"/>
    <property type="molecule type" value="Genomic_DNA"/>
</dbReference>
<evidence type="ECO:0000313" key="7">
    <source>
        <dbReference type="EMBL" id="KRL25951.1"/>
    </source>
</evidence>
<comment type="subcellular location">
    <subcellularLocation>
        <location evidence="1">Cell membrane</location>
        <topology evidence="1">Multi-pass membrane protein</topology>
    </subcellularLocation>
</comment>
<evidence type="ECO:0000256" key="3">
    <source>
        <dbReference type="ARBA" id="ARBA00022692"/>
    </source>
</evidence>
<evidence type="ECO:0000313" key="8">
    <source>
        <dbReference type="Proteomes" id="UP000050901"/>
    </source>
</evidence>
<dbReference type="InterPro" id="IPR005538">
    <property type="entry name" value="LrgA/CidA"/>
</dbReference>
<sequence length="153" mass="16729">MDKKAKQTATKQEEKKAAPILVQMGIFGTILFVSQFISDLFPASFVVPTPLIGMVLLYILLAAHIVKLEQVEKFGDFMISLIAFLFVPSGVQLAGSLGLMRKEGLQDICVIIISTIILLVVIAYVGNFFVKLHGRLSKKSDAPVKNASQKLAH</sequence>
<keyword evidence="4 6" id="KW-1133">Transmembrane helix</keyword>
<evidence type="ECO:0000256" key="2">
    <source>
        <dbReference type="ARBA" id="ARBA00022475"/>
    </source>
</evidence>
<evidence type="ECO:0000256" key="5">
    <source>
        <dbReference type="ARBA" id="ARBA00023136"/>
    </source>
</evidence>
<evidence type="ECO:0000256" key="6">
    <source>
        <dbReference type="SAM" id="Phobius"/>
    </source>
</evidence>
<organism evidence="7 8">
    <name type="scientific">Limosilactobacillus mucosae DSM 13345</name>
    <dbReference type="NCBI Taxonomy" id="1423771"/>
    <lineage>
        <taxon>Bacteria</taxon>
        <taxon>Bacillati</taxon>
        <taxon>Bacillota</taxon>
        <taxon>Bacilli</taxon>
        <taxon>Lactobacillales</taxon>
        <taxon>Lactobacillaceae</taxon>
        <taxon>Limosilactobacillus</taxon>
    </lineage>
</organism>
<keyword evidence="5 6" id="KW-0472">Membrane</keyword>
<feature type="transmembrane region" description="Helical" evidence="6">
    <location>
        <begin position="43"/>
        <end position="65"/>
    </location>
</feature>
<accession>A0A0R1P118</accession>
<dbReference type="Pfam" id="PF03788">
    <property type="entry name" value="LrgA"/>
    <property type="match status" value="1"/>
</dbReference>
<feature type="transmembrane region" description="Helical" evidence="6">
    <location>
        <begin position="77"/>
        <end position="99"/>
    </location>
</feature>